<keyword evidence="1" id="KW-0732">Signal</keyword>
<feature type="chain" id="PRO_5006865089" evidence="1">
    <location>
        <begin position="29"/>
        <end position="382"/>
    </location>
</feature>
<dbReference type="AlphaFoldDB" id="A0A0U9HUI7"/>
<evidence type="ECO:0000256" key="1">
    <source>
        <dbReference type="SAM" id="SignalP"/>
    </source>
</evidence>
<evidence type="ECO:0000313" key="2">
    <source>
        <dbReference type="EMBL" id="GAQ81853.1"/>
    </source>
</evidence>
<evidence type="ECO:0000313" key="3">
    <source>
        <dbReference type="Proteomes" id="UP000054558"/>
    </source>
</evidence>
<proteinExistence type="predicted"/>
<gene>
    <name evidence="2" type="ORF">KFL_000920370</name>
</gene>
<reference evidence="2 3" key="1">
    <citation type="journal article" date="2014" name="Nat. Commun.">
        <title>Klebsormidium flaccidum genome reveals primary factors for plant terrestrial adaptation.</title>
        <authorList>
            <person name="Hori K."/>
            <person name="Maruyama F."/>
            <person name="Fujisawa T."/>
            <person name="Togashi T."/>
            <person name="Yamamoto N."/>
            <person name="Seo M."/>
            <person name="Sato S."/>
            <person name="Yamada T."/>
            <person name="Mori H."/>
            <person name="Tajima N."/>
            <person name="Moriyama T."/>
            <person name="Ikeuchi M."/>
            <person name="Watanabe M."/>
            <person name="Wada H."/>
            <person name="Kobayashi K."/>
            <person name="Saito M."/>
            <person name="Masuda T."/>
            <person name="Sasaki-Sekimoto Y."/>
            <person name="Mashiguchi K."/>
            <person name="Awai K."/>
            <person name="Shimojima M."/>
            <person name="Masuda S."/>
            <person name="Iwai M."/>
            <person name="Nobusawa T."/>
            <person name="Narise T."/>
            <person name="Kondo S."/>
            <person name="Saito H."/>
            <person name="Sato R."/>
            <person name="Murakawa M."/>
            <person name="Ihara Y."/>
            <person name="Oshima-Yamada Y."/>
            <person name="Ohtaka K."/>
            <person name="Satoh M."/>
            <person name="Sonobe K."/>
            <person name="Ishii M."/>
            <person name="Ohtani R."/>
            <person name="Kanamori-Sato M."/>
            <person name="Honoki R."/>
            <person name="Miyazaki D."/>
            <person name="Mochizuki H."/>
            <person name="Umetsu J."/>
            <person name="Higashi K."/>
            <person name="Shibata D."/>
            <person name="Kamiya Y."/>
            <person name="Sato N."/>
            <person name="Nakamura Y."/>
            <person name="Tabata S."/>
            <person name="Ida S."/>
            <person name="Kurokawa K."/>
            <person name="Ohta H."/>
        </authorList>
    </citation>
    <scope>NUCLEOTIDE SEQUENCE [LARGE SCALE GENOMIC DNA]</scope>
    <source>
        <strain evidence="2 3">NIES-2285</strain>
    </source>
</reference>
<sequence>MAPTQQAFRASRLVVAVLLISSGGAAFANKCCTELNLFQQPAGAAAPVYVRSFPVPGDDGIPDPGAGLFFTCTQQPACVDKQGACAPAKTIDKITKKPVWNCYCVIDPKKGCKTRRRSRALLQTETINCCSAGIGDPHFTSLQGQGYDFQGFGGASFCLLSQHNMHINARFIAGAAANSTQTWMDALSLMTVGADGASHTLELSLGQVVSEDAWTVRFDDAPVALPDPSATWLDDVIHLEREESHRLTLLVKDRVCLEIFVLYDENIAPVELPDRPYGGRYLNFQISMLVAANDAHGVLGQTVRPTGNGASIVEGKDLDYVTSSLTSSDCTFDRYRGDRDDLTATNARQVLSVGLDGHEDETPLVTFSSGNGIKWSVSVADN</sequence>
<accession>A0A0U9HUI7</accession>
<dbReference type="PANTHER" id="PTHR31656">
    <property type="entry name" value="ROOT CAP DOMAIN-CONTAINING PROTEIN"/>
    <property type="match status" value="1"/>
</dbReference>
<dbReference type="OrthoDB" id="2012063at2759"/>
<dbReference type="EMBL" id="DF237041">
    <property type="protein sequence ID" value="GAQ81853.1"/>
    <property type="molecule type" value="Genomic_DNA"/>
</dbReference>
<keyword evidence="3" id="KW-1185">Reference proteome</keyword>
<name>A0A0U9HUI7_KLENI</name>
<organism evidence="2 3">
    <name type="scientific">Klebsormidium nitens</name>
    <name type="common">Green alga</name>
    <name type="synonym">Ulothrix nitens</name>
    <dbReference type="NCBI Taxonomy" id="105231"/>
    <lineage>
        <taxon>Eukaryota</taxon>
        <taxon>Viridiplantae</taxon>
        <taxon>Streptophyta</taxon>
        <taxon>Klebsormidiophyceae</taxon>
        <taxon>Klebsormidiales</taxon>
        <taxon>Klebsormidiaceae</taxon>
        <taxon>Klebsormidium</taxon>
    </lineage>
</organism>
<feature type="signal peptide" evidence="1">
    <location>
        <begin position="1"/>
        <end position="28"/>
    </location>
</feature>
<protein>
    <submittedName>
        <fullName evidence="2">Uncharacterized protein</fullName>
    </submittedName>
</protein>
<dbReference type="Proteomes" id="UP000054558">
    <property type="component" value="Unassembled WGS sequence"/>
</dbReference>